<feature type="signal peptide" evidence="3">
    <location>
        <begin position="1"/>
        <end position="19"/>
    </location>
</feature>
<dbReference type="Proteomes" id="UP000474567">
    <property type="component" value="Unassembled WGS sequence"/>
</dbReference>
<proteinExistence type="predicted"/>
<evidence type="ECO:0000256" key="2">
    <source>
        <dbReference type="ARBA" id="ARBA00023008"/>
    </source>
</evidence>
<dbReference type="SUPFAM" id="SSF48056">
    <property type="entry name" value="Di-copper centre-containing domain"/>
    <property type="match status" value="1"/>
</dbReference>
<protein>
    <recommendedName>
        <fullName evidence="4">Tyrosinase copper-binding domain-containing protein</fullName>
    </recommendedName>
</protein>
<comment type="caution">
    <text evidence="5">The sequence shown here is derived from an EMBL/GenBank/DDBJ whole genome shotgun (WGS) entry which is preliminary data.</text>
</comment>
<evidence type="ECO:0000256" key="1">
    <source>
        <dbReference type="ARBA" id="ARBA00022723"/>
    </source>
</evidence>
<keyword evidence="6" id="KW-1185">Reference proteome</keyword>
<evidence type="ECO:0000313" key="5">
    <source>
        <dbReference type="EMBL" id="CAA9196074.1"/>
    </source>
</evidence>
<dbReference type="PANTHER" id="PTHR11474:SF76">
    <property type="entry name" value="SHKT DOMAIN-CONTAINING PROTEIN"/>
    <property type="match status" value="1"/>
</dbReference>
<dbReference type="InterPro" id="IPR008922">
    <property type="entry name" value="Di-copper_centre_dom_sf"/>
</dbReference>
<feature type="chain" id="PRO_5046060371" description="Tyrosinase copper-binding domain-containing protein" evidence="3">
    <location>
        <begin position="20"/>
        <end position="488"/>
    </location>
</feature>
<evidence type="ECO:0000256" key="3">
    <source>
        <dbReference type="SAM" id="SignalP"/>
    </source>
</evidence>
<evidence type="ECO:0000259" key="4">
    <source>
        <dbReference type="PROSITE" id="PS00498"/>
    </source>
</evidence>
<dbReference type="EMBL" id="CADCST010000065">
    <property type="protein sequence ID" value="CAA9196074.1"/>
    <property type="molecule type" value="Genomic_DNA"/>
</dbReference>
<keyword evidence="1" id="KW-0479">Metal-binding</keyword>
<accession>A0ABN7EG83</accession>
<reference evidence="5 6" key="1">
    <citation type="submission" date="2020-02" db="EMBL/GenBank/DDBJ databases">
        <authorList>
            <person name="Criscuolo A."/>
        </authorList>
    </citation>
    <scope>NUCLEOTIDE SEQUENCE [LARGE SCALE GENOMIC DNA]</scope>
    <source>
        <strain evidence="5">CECT7796</strain>
    </source>
</reference>
<keyword evidence="3" id="KW-0732">Signal</keyword>
<name>A0ABN7EG83_9FLAO</name>
<gene>
    <name evidence="5" type="ORF">FLACOL7796_00960</name>
</gene>
<keyword evidence="2" id="KW-0186">Copper</keyword>
<dbReference type="PANTHER" id="PTHR11474">
    <property type="entry name" value="TYROSINASE FAMILY MEMBER"/>
    <property type="match status" value="1"/>
</dbReference>
<dbReference type="Gene3D" id="1.10.1280.10">
    <property type="entry name" value="Di-copper center containing domain from catechol oxidase"/>
    <property type="match status" value="1"/>
</dbReference>
<evidence type="ECO:0000313" key="6">
    <source>
        <dbReference type="Proteomes" id="UP000474567"/>
    </source>
</evidence>
<feature type="domain" description="Tyrosinase copper-binding" evidence="4">
    <location>
        <begin position="253"/>
        <end position="264"/>
    </location>
</feature>
<dbReference type="InterPro" id="IPR002227">
    <property type="entry name" value="Tyrosinase_Cu-bd"/>
</dbReference>
<dbReference type="InterPro" id="IPR050316">
    <property type="entry name" value="Tyrosinase/Hemocyanin"/>
</dbReference>
<dbReference type="RefSeq" id="WP_173964920.1">
    <property type="nucleotide sequence ID" value="NZ_CADCST010000065.1"/>
</dbReference>
<dbReference type="PROSITE" id="PS00498">
    <property type="entry name" value="TYROSINASE_2"/>
    <property type="match status" value="1"/>
</dbReference>
<dbReference type="PRINTS" id="PR00092">
    <property type="entry name" value="TYROSINASE"/>
</dbReference>
<sequence length="488" mass="55617">MKKITNLFLVILISGLSYGQSKADAKYIRWNANTPQGKANLEAMKVAFKKMREAGCEKGISWYYQGAIHNIPEKITGDNKLCPKYQTIDDKLWAWADCTHTDTNNAALNFLLWHRMYIWYLEKIVRELSGKADFALPYWNYGSKEESQNIMAEPFREPSGSLYTAARYTILNNGKPILPEQLASIRNSIEELRKNPSFAGEAGFSSSLEGQPHGYMHNLIGGRYAHPPEKYYNEIYQVVTSGLMANVESAGFDPIFWLHHSMVDRIWESWDVSDLGQRPSLEELKANPWPYEFITPDGGRITYTMEEVYNIVFNLDYKYDDLLYGSKTPVLAANENKVKTRISFQDAKEEVIWEQKVGKVLGTSAFSHKVNSTFARNTNKVFRTANSRLILNLDVSVYKEPSDYYTVYLRYPGKKDQYVGMMTFFGVAHDHGIGKNHEIGEDGVKLKYAYYISDDLVNTDANFQVIIKKTGGGDAKVTLEKISVIKAN</sequence>
<organism evidence="5 6">
    <name type="scientific">Flavobacterium collinsii</name>
    <dbReference type="NCBI Taxonomy" id="1114861"/>
    <lineage>
        <taxon>Bacteria</taxon>
        <taxon>Pseudomonadati</taxon>
        <taxon>Bacteroidota</taxon>
        <taxon>Flavobacteriia</taxon>
        <taxon>Flavobacteriales</taxon>
        <taxon>Flavobacteriaceae</taxon>
        <taxon>Flavobacterium</taxon>
    </lineage>
</organism>
<dbReference type="Pfam" id="PF00264">
    <property type="entry name" value="Tyrosinase"/>
    <property type="match status" value="2"/>
</dbReference>